<evidence type="ECO:0008006" key="4">
    <source>
        <dbReference type="Google" id="ProtNLM"/>
    </source>
</evidence>
<dbReference type="VEuPathDB" id="FungiDB:PADG_07041"/>
<feature type="binding site" evidence="1">
    <location>
        <position position="154"/>
    </location>
    <ligand>
        <name>Zn(2+)</name>
        <dbReference type="ChEBI" id="CHEBI:29105"/>
    </ligand>
</feature>
<dbReference type="Gene3D" id="3.20.20.140">
    <property type="entry name" value="Metal-dependent hydrolases"/>
    <property type="match status" value="1"/>
</dbReference>
<dbReference type="Gene3D" id="1.20.140.30">
    <property type="entry name" value="MOB kinase activator"/>
    <property type="match status" value="1"/>
</dbReference>
<dbReference type="PANTHER" id="PTHR22599">
    <property type="entry name" value="MPS ONE BINDER KINASE ACTIVATOR-LIKE MOB"/>
    <property type="match status" value="1"/>
</dbReference>
<dbReference type="AlphaFoldDB" id="A0A1D2JKN1"/>
<dbReference type="InterPro" id="IPR005301">
    <property type="entry name" value="MOB_kinase_act_fam"/>
</dbReference>
<dbReference type="SMART" id="SM01388">
    <property type="entry name" value="Mob1_phocein"/>
    <property type="match status" value="1"/>
</dbReference>
<proteinExistence type="predicted"/>
<dbReference type="EMBL" id="LZYO01000048">
    <property type="protein sequence ID" value="ODH39749.1"/>
    <property type="molecule type" value="Genomic_DNA"/>
</dbReference>
<protein>
    <recommendedName>
        <fullName evidence="4">Maintenance of ploidy protein mob1</fullName>
    </recommendedName>
</protein>
<evidence type="ECO:0000256" key="1">
    <source>
        <dbReference type="PIRSR" id="PIRSR605301-1"/>
    </source>
</evidence>
<keyword evidence="1" id="KW-0479">Metal-binding</keyword>
<keyword evidence="1" id="KW-0862">Zinc</keyword>
<feature type="binding site" evidence="1">
    <location>
        <position position="236"/>
    </location>
    <ligand>
        <name>Zn(2+)</name>
        <dbReference type="ChEBI" id="CHEBI:29105"/>
    </ligand>
</feature>
<dbReference type="SUPFAM" id="SSF101152">
    <property type="entry name" value="Mob1/phocein"/>
    <property type="match status" value="1"/>
</dbReference>
<dbReference type="InterPro" id="IPR036703">
    <property type="entry name" value="MOB_kinase_act_sf"/>
</dbReference>
<dbReference type="VEuPathDB" id="FungiDB:PABG_05227"/>
<feature type="binding site" evidence="1">
    <location>
        <position position="159"/>
    </location>
    <ligand>
        <name>Zn(2+)</name>
        <dbReference type="ChEBI" id="CHEBI:29105"/>
    </ligand>
</feature>
<feature type="binding site" evidence="1">
    <location>
        <position position="241"/>
    </location>
    <ligand>
        <name>Zn(2+)</name>
        <dbReference type="ChEBI" id="CHEBI:29105"/>
    </ligand>
</feature>
<accession>A0A1D2JKN1</accession>
<reference evidence="2 3" key="1">
    <citation type="submission" date="2016-06" db="EMBL/GenBank/DDBJ databases">
        <authorList>
            <person name="Kjaerup R.B."/>
            <person name="Dalgaard T.S."/>
            <person name="Juul-Madsen H.R."/>
        </authorList>
    </citation>
    <scope>NUCLEOTIDE SEQUENCE [LARGE SCALE GENOMIC DNA]</scope>
    <source>
        <strain evidence="2 3">Pb300</strain>
    </source>
</reference>
<name>A0A1D2JKN1_PARBR</name>
<evidence type="ECO:0000313" key="2">
    <source>
        <dbReference type="EMBL" id="ODH39749.1"/>
    </source>
</evidence>
<dbReference type="InterPro" id="IPR032466">
    <property type="entry name" value="Metal_Hydrolase"/>
</dbReference>
<gene>
    <name evidence="2" type="ORF">ACO22_01795</name>
</gene>
<organism evidence="2 3">
    <name type="scientific">Paracoccidioides brasiliensis</name>
    <dbReference type="NCBI Taxonomy" id="121759"/>
    <lineage>
        <taxon>Eukaryota</taxon>
        <taxon>Fungi</taxon>
        <taxon>Dikarya</taxon>
        <taxon>Ascomycota</taxon>
        <taxon>Pezizomycotina</taxon>
        <taxon>Eurotiomycetes</taxon>
        <taxon>Eurotiomycetidae</taxon>
        <taxon>Onygenales</taxon>
        <taxon>Ajellomycetaceae</taxon>
        <taxon>Paracoccidioides</taxon>
    </lineage>
</organism>
<dbReference type="SUPFAM" id="SSF51556">
    <property type="entry name" value="Metallo-dependent hydrolases"/>
    <property type="match status" value="1"/>
</dbReference>
<sequence>MDGTVTSNASAFSGFHISPRLRRSHPPSEEAINDDAFPGHVCDGVTECVKYARDKLYCGADFIKIMGGRRVASPSDRLQNINARSKGPFRPRAVHKGTTNYQLRQFAEATLGSGSLRKAVKLPEGEDLNEWLAVNVVDFYNQINLLYGSITEFCSPQSCPEMKATDEFEYLWQDSENYKRPTKMPAPQYVEHLMAWVQSNIDNEQMFPSRIGVPFPKTFTSLLRQLFKRLYRVYAHIYCHHYPVIVHLGLEPHLNTSFKHYVLFVDEHSLASGKDFWGPLGDLVESMLRSD</sequence>
<comment type="caution">
    <text evidence="2">The sequence shown here is derived from an EMBL/GenBank/DDBJ whole genome shotgun (WGS) entry which is preliminary data.</text>
</comment>
<dbReference type="Pfam" id="PF03637">
    <property type="entry name" value="Mob1_phocein"/>
    <property type="match status" value="1"/>
</dbReference>
<dbReference type="Proteomes" id="UP000242814">
    <property type="component" value="Unassembled WGS sequence"/>
</dbReference>
<evidence type="ECO:0000313" key="3">
    <source>
        <dbReference type="Proteomes" id="UP000242814"/>
    </source>
</evidence>